<reference evidence="1 2" key="1">
    <citation type="submission" date="2019-03" db="EMBL/GenBank/DDBJ databases">
        <title>Genomic Encyclopedia of Type Strains, Phase IV (KMG-IV): sequencing the most valuable type-strain genomes for metagenomic binning, comparative biology and taxonomic classification.</title>
        <authorList>
            <person name="Goeker M."/>
        </authorList>
    </citation>
    <scope>NUCLEOTIDE SEQUENCE [LARGE SCALE GENOMIC DNA]</scope>
    <source>
        <strain evidence="1 2">DSM 23802</strain>
    </source>
</reference>
<evidence type="ECO:0000313" key="1">
    <source>
        <dbReference type="EMBL" id="TCS80593.1"/>
    </source>
</evidence>
<accession>A0A4R3KCA5</accession>
<dbReference type="AlphaFoldDB" id="A0A4R3KCA5"/>
<dbReference type="EMBL" id="SMAB01000016">
    <property type="protein sequence ID" value="TCS80593.1"/>
    <property type="molecule type" value="Genomic_DNA"/>
</dbReference>
<dbReference type="PROSITE" id="PS51257">
    <property type="entry name" value="PROKAR_LIPOPROTEIN"/>
    <property type="match status" value="1"/>
</dbReference>
<protein>
    <submittedName>
        <fullName evidence="1">Protein involved in sex pheromone biosynthesis</fullName>
    </submittedName>
</protein>
<sequence>MKKYRTKWIRFAGVGILSFSLLFSGCDLSKKTEQKTEESSSSIISPTVKVNEEYYRGVLPYKRSLINGRLNSLPTRLDANRFELGLIELAKTEFDPADYVFQEGQVLKDIEWLSQEDSLITVAEHDYLKEDGSYGGIVIGLALSPKYYLRDDKGKILRDPKTNIAMFKMYTDDQLKEKAKKIANEIVGRIHKTLPNPPILIGVMKLQTEKGNLPGNFILNGKVGSGQSSIDWKDINESYLFLPTNTTGLKDKYGDLVLGFNRFKDEMDRYLPGFAGVTGLARIVNDEVVELTVHVNAEFDSTVEVIQFTQFAISMSNESFPKDAQLNIYINTIDQPKAIYVRQSNGDDFMHVYRN</sequence>
<dbReference type="InterPro" id="IPR011426">
    <property type="entry name" value="CamS"/>
</dbReference>
<evidence type="ECO:0000313" key="2">
    <source>
        <dbReference type="Proteomes" id="UP000295788"/>
    </source>
</evidence>
<comment type="caution">
    <text evidence="1">The sequence shown here is derived from an EMBL/GenBank/DDBJ whole genome shotgun (WGS) entry which is preliminary data.</text>
</comment>
<proteinExistence type="predicted"/>
<dbReference type="PIRSF" id="PIRSF012509">
    <property type="entry name" value="CamS"/>
    <property type="match status" value="1"/>
</dbReference>
<dbReference type="RefSeq" id="WP_165895037.1">
    <property type="nucleotide sequence ID" value="NZ_SMAB01000016.1"/>
</dbReference>
<gene>
    <name evidence="1" type="ORF">EDD72_11613</name>
</gene>
<keyword evidence="2" id="KW-1185">Reference proteome</keyword>
<dbReference type="Pfam" id="PF07537">
    <property type="entry name" value="CamS"/>
    <property type="match status" value="2"/>
</dbReference>
<dbReference type="Proteomes" id="UP000295788">
    <property type="component" value="Unassembled WGS sequence"/>
</dbReference>
<dbReference type="CDD" id="cd13440">
    <property type="entry name" value="CamS_repeat_2"/>
    <property type="match status" value="1"/>
</dbReference>
<organism evidence="1 2">
    <name type="scientific">Tepidibacillus fermentans</name>
    <dbReference type="NCBI Taxonomy" id="1281767"/>
    <lineage>
        <taxon>Bacteria</taxon>
        <taxon>Bacillati</taxon>
        <taxon>Bacillota</taxon>
        <taxon>Bacilli</taxon>
        <taxon>Bacillales</taxon>
        <taxon>Bacillaceae</taxon>
        <taxon>Tepidibacillus</taxon>
    </lineage>
</organism>
<dbReference type="Gene3D" id="3.10.570.10">
    <property type="entry name" value="sex pheromone staph- cam373 precursor domain"/>
    <property type="match status" value="2"/>
</dbReference>
<name>A0A4R3KCA5_9BACI</name>